<feature type="non-terminal residue" evidence="8">
    <location>
        <position position="1"/>
    </location>
</feature>
<comment type="caution">
    <text evidence="8">The sequence shown here is derived from an EMBL/GenBank/DDBJ whole genome shotgun (WGS) entry which is preliminary data.</text>
</comment>
<evidence type="ECO:0000256" key="6">
    <source>
        <dbReference type="ARBA" id="ARBA00023239"/>
    </source>
</evidence>
<organism evidence="8 9">
    <name type="scientific">Haematococcus lacustris</name>
    <name type="common">Green alga</name>
    <name type="synonym">Haematococcus pluvialis</name>
    <dbReference type="NCBI Taxonomy" id="44745"/>
    <lineage>
        <taxon>Eukaryota</taxon>
        <taxon>Viridiplantae</taxon>
        <taxon>Chlorophyta</taxon>
        <taxon>core chlorophytes</taxon>
        <taxon>Chlorophyceae</taxon>
        <taxon>CS clade</taxon>
        <taxon>Chlamydomonadales</taxon>
        <taxon>Haematococcaceae</taxon>
        <taxon>Haematococcus</taxon>
    </lineage>
</organism>
<dbReference type="PANTHER" id="PTHR11920:SF335">
    <property type="entry name" value="GUANYLATE CYCLASE"/>
    <property type="match status" value="1"/>
</dbReference>
<evidence type="ECO:0000313" key="8">
    <source>
        <dbReference type="EMBL" id="GFH15026.1"/>
    </source>
</evidence>
<dbReference type="PANTHER" id="PTHR11920">
    <property type="entry name" value="GUANYLYL CYCLASE"/>
    <property type="match status" value="1"/>
</dbReference>
<keyword evidence="5" id="KW-0472">Membrane</keyword>
<reference evidence="8 9" key="1">
    <citation type="submission" date="2020-02" db="EMBL/GenBank/DDBJ databases">
        <title>Draft genome sequence of Haematococcus lacustris strain NIES-144.</title>
        <authorList>
            <person name="Morimoto D."/>
            <person name="Nakagawa S."/>
            <person name="Yoshida T."/>
            <person name="Sawayama S."/>
        </authorList>
    </citation>
    <scope>NUCLEOTIDE SEQUENCE [LARGE SCALE GENOMIC DNA]</scope>
    <source>
        <strain evidence="8 9">NIES-144</strain>
    </source>
</reference>
<evidence type="ECO:0000256" key="2">
    <source>
        <dbReference type="ARBA" id="ARBA00022692"/>
    </source>
</evidence>
<dbReference type="SUPFAM" id="SSF55073">
    <property type="entry name" value="Nucleotide cyclase"/>
    <property type="match status" value="1"/>
</dbReference>
<dbReference type="GO" id="GO:0001653">
    <property type="term" value="F:peptide receptor activity"/>
    <property type="evidence" value="ECO:0007669"/>
    <property type="project" value="TreeGrafter"/>
</dbReference>
<dbReference type="InterPro" id="IPR029787">
    <property type="entry name" value="Nucleotide_cyclase"/>
</dbReference>
<proteinExistence type="predicted"/>
<dbReference type="SMART" id="SM00044">
    <property type="entry name" value="CYCc"/>
    <property type="match status" value="1"/>
</dbReference>
<dbReference type="GO" id="GO:0035556">
    <property type="term" value="P:intracellular signal transduction"/>
    <property type="evidence" value="ECO:0007669"/>
    <property type="project" value="InterPro"/>
</dbReference>
<evidence type="ECO:0000256" key="4">
    <source>
        <dbReference type="ARBA" id="ARBA00022989"/>
    </source>
</evidence>
<dbReference type="Gene3D" id="3.30.70.1230">
    <property type="entry name" value="Nucleotide cyclase"/>
    <property type="match status" value="1"/>
</dbReference>
<dbReference type="GO" id="GO:0005886">
    <property type="term" value="C:plasma membrane"/>
    <property type="evidence" value="ECO:0007669"/>
    <property type="project" value="TreeGrafter"/>
</dbReference>
<dbReference type="GO" id="GO:0004383">
    <property type="term" value="F:guanylate cyclase activity"/>
    <property type="evidence" value="ECO:0007669"/>
    <property type="project" value="TreeGrafter"/>
</dbReference>
<evidence type="ECO:0000259" key="7">
    <source>
        <dbReference type="PROSITE" id="PS50125"/>
    </source>
</evidence>
<keyword evidence="4" id="KW-1133">Transmembrane helix</keyword>
<dbReference type="GO" id="GO:0004016">
    <property type="term" value="F:adenylate cyclase activity"/>
    <property type="evidence" value="ECO:0007669"/>
    <property type="project" value="TreeGrafter"/>
</dbReference>
<dbReference type="InterPro" id="IPR050401">
    <property type="entry name" value="Cyclic_nucleotide_synthase"/>
</dbReference>
<dbReference type="Pfam" id="PF00211">
    <property type="entry name" value="Guanylate_cyc"/>
    <property type="match status" value="1"/>
</dbReference>
<protein>
    <submittedName>
        <fullName evidence="8">Guanylate cyclase domain-containing protein</fullName>
    </submittedName>
</protein>
<feature type="domain" description="Guanylate cyclase" evidence="7">
    <location>
        <begin position="9"/>
        <end position="154"/>
    </location>
</feature>
<dbReference type="GO" id="GO:0000166">
    <property type="term" value="F:nucleotide binding"/>
    <property type="evidence" value="ECO:0007669"/>
    <property type="project" value="UniProtKB-KW"/>
</dbReference>
<sequence length="199" mass="21517">MATQHECVTIMFTDIVGFTAFSKECTPGQVMSFLNELFSKLDDLLDKHSVYKVETAGDCYIICAGLLDEDEDGFKTVSTASPSPAAKAKAARRALNFTMDMMQVASTVMMPNTGKPVVLRAGLHSGPVVSGLIGSRLLKFSLFGDTMNTASRMESTSLPGRIQVSQATLDLLRDPQPSRWEPTGGVEVKVCCFLFTSST</sequence>
<dbReference type="CDD" id="cd07302">
    <property type="entry name" value="CHD"/>
    <property type="match status" value="1"/>
</dbReference>
<keyword evidence="3" id="KW-0547">Nucleotide-binding</keyword>
<name>A0A699Z6V4_HAELA</name>
<dbReference type="EMBL" id="BLLF01000796">
    <property type="protein sequence ID" value="GFH15026.1"/>
    <property type="molecule type" value="Genomic_DNA"/>
</dbReference>
<evidence type="ECO:0000256" key="5">
    <source>
        <dbReference type="ARBA" id="ARBA00023136"/>
    </source>
</evidence>
<dbReference type="PROSITE" id="PS50125">
    <property type="entry name" value="GUANYLATE_CYCLASE_2"/>
    <property type="match status" value="1"/>
</dbReference>
<accession>A0A699Z6V4</accession>
<comment type="subcellular location">
    <subcellularLocation>
        <location evidence="1">Membrane</location>
    </subcellularLocation>
</comment>
<dbReference type="Proteomes" id="UP000485058">
    <property type="component" value="Unassembled WGS sequence"/>
</dbReference>
<dbReference type="AlphaFoldDB" id="A0A699Z6V4"/>
<dbReference type="GO" id="GO:0007168">
    <property type="term" value="P:receptor guanylyl cyclase signaling pathway"/>
    <property type="evidence" value="ECO:0007669"/>
    <property type="project" value="TreeGrafter"/>
</dbReference>
<keyword evidence="9" id="KW-1185">Reference proteome</keyword>
<keyword evidence="2" id="KW-0812">Transmembrane</keyword>
<evidence type="ECO:0000256" key="1">
    <source>
        <dbReference type="ARBA" id="ARBA00004370"/>
    </source>
</evidence>
<dbReference type="InterPro" id="IPR001054">
    <property type="entry name" value="A/G_cyclase"/>
</dbReference>
<evidence type="ECO:0000256" key="3">
    <source>
        <dbReference type="ARBA" id="ARBA00022741"/>
    </source>
</evidence>
<evidence type="ECO:0000313" key="9">
    <source>
        <dbReference type="Proteomes" id="UP000485058"/>
    </source>
</evidence>
<gene>
    <name evidence="8" type="ORF">HaLaN_11179</name>
</gene>
<keyword evidence="6" id="KW-0456">Lyase</keyword>